<dbReference type="InterPro" id="IPR027417">
    <property type="entry name" value="P-loop_NTPase"/>
</dbReference>
<dbReference type="PROSITE" id="PS50110">
    <property type="entry name" value="RESPONSE_REGULATORY"/>
    <property type="match status" value="1"/>
</dbReference>
<dbReference type="Pfam" id="PF00437">
    <property type="entry name" value="T2SSE"/>
    <property type="match status" value="1"/>
</dbReference>
<keyword evidence="3" id="KW-0067">ATP-binding</keyword>
<name>A0A1F8EM04_9BACT</name>
<evidence type="ECO:0000256" key="2">
    <source>
        <dbReference type="ARBA" id="ARBA00022741"/>
    </source>
</evidence>
<dbReference type="AlphaFoldDB" id="A0A1F8EM04"/>
<dbReference type="PANTHER" id="PTHR30258">
    <property type="entry name" value="TYPE II SECRETION SYSTEM PROTEIN GSPE-RELATED"/>
    <property type="match status" value="1"/>
</dbReference>
<dbReference type="Gene3D" id="3.30.450.90">
    <property type="match status" value="1"/>
</dbReference>
<dbReference type="Gene3D" id="3.40.50.300">
    <property type="entry name" value="P-loop containing nucleotide triphosphate hydrolases"/>
    <property type="match status" value="1"/>
</dbReference>
<keyword evidence="2" id="KW-0547">Nucleotide-binding</keyword>
<dbReference type="Pfam" id="PF00072">
    <property type="entry name" value="Response_reg"/>
    <property type="match status" value="1"/>
</dbReference>
<dbReference type="CDD" id="cd01129">
    <property type="entry name" value="PulE-GspE-like"/>
    <property type="match status" value="1"/>
</dbReference>
<proteinExistence type="inferred from homology"/>
<feature type="domain" description="Response regulatory" evidence="5">
    <location>
        <begin position="11"/>
        <end position="128"/>
    </location>
</feature>
<dbReference type="Proteomes" id="UP000177117">
    <property type="component" value="Unassembled WGS sequence"/>
</dbReference>
<sequence length="581" mass="65047">MALKQRTNLGKILVVEDNIFMAELLAEKISNVGYEVITVYDGKEALEKISKEKLTLILLDMPLHGDIDGFQLLNQVRKSHDKVSLPVVVLFNLDQPEAISESLKKGANYYLVKALANTEEIVSKIEEILKSKNREIPIEKIPELPKVKTEAPKKPEDKKAMAPAEKITVNLEAPKRLKEKIDKMLTLPEEEISIIALVDTMMEYAFLARASDIHLEPTENKLIARLRIDGILHDLFNFPKGIQSGVITRIKVLGGMRTDEHQAAQDGRFRIAIANPLRQFDVRVSIIPTYFGENSVLRLLAEQTKIATIDDLAFTNVDRSKIKRAVERPHGMILATGPTGSGKTTTLYTILKEVNTREVSVITIEDPVEYSLEGIDQIQVNTRTGLTFAAGLRSILRQDPNVIMVGEIRDQETASIAVNAALTGHKLLSTLHTTDSATTLPRLLDMGIEPFLVASTVNIAIGQRLVRMICPHCKIKKRLTDAELENLKEHLRPELVDNHRDFYYGKGCQECGDSGYYDRMGLYEVLEINDFIREAIMRRADASEIKKIAVKNGMVPILEDGFKKAVAGLTTIEEILRVVNE</sequence>
<dbReference type="GO" id="GO:0016887">
    <property type="term" value="F:ATP hydrolysis activity"/>
    <property type="evidence" value="ECO:0007669"/>
    <property type="project" value="TreeGrafter"/>
</dbReference>
<gene>
    <name evidence="6" type="ORF">A2650_02250</name>
</gene>
<evidence type="ECO:0000313" key="6">
    <source>
        <dbReference type="EMBL" id="OGN01036.1"/>
    </source>
</evidence>
<comment type="caution">
    <text evidence="6">The sequence shown here is derived from an EMBL/GenBank/DDBJ whole genome shotgun (WGS) entry which is preliminary data.</text>
</comment>
<dbReference type="GO" id="GO:0000160">
    <property type="term" value="P:phosphorelay signal transduction system"/>
    <property type="evidence" value="ECO:0007669"/>
    <property type="project" value="InterPro"/>
</dbReference>
<feature type="modified residue" description="4-aspartylphosphate" evidence="4">
    <location>
        <position position="60"/>
    </location>
</feature>
<dbReference type="FunFam" id="3.40.50.300:FF:000398">
    <property type="entry name" value="Type IV pilus assembly ATPase PilB"/>
    <property type="match status" value="1"/>
</dbReference>
<reference evidence="6 7" key="1">
    <citation type="journal article" date="2016" name="Nat. Commun.">
        <title>Thousands of microbial genomes shed light on interconnected biogeochemical processes in an aquifer system.</title>
        <authorList>
            <person name="Anantharaman K."/>
            <person name="Brown C.T."/>
            <person name="Hug L.A."/>
            <person name="Sharon I."/>
            <person name="Castelle C.J."/>
            <person name="Probst A.J."/>
            <person name="Thomas B.C."/>
            <person name="Singh A."/>
            <person name="Wilkins M.J."/>
            <person name="Karaoz U."/>
            <person name="Brodie E.L."/>
            <person name="Williams K.H."/>
            <person name="Hubbard S.S."/>
            <person name="Banfield J.F."/>
        </authorList>
    </citation>
    <scope>NUCLEOTIDE SEQUENCE [LARGE SCALE GENOMIC DNA]</scope>
</reference>
<dbReference type="GO" id="GO:0005886">
    <property type="term" value="C:plasma membrane"/>
    <property type="evidence" value="ECO:0007669"/>
    <property type="project" value="TreeGrafter"/>
</dbReference>
<dbReference type="InterPro" id="IPR011006">
    <property type="entry name" value="CheY-like_superfamily"/>
</dbReference>
<organism evidence="6 7">
    <name type="scientific">Candidatus Yanofskybacteria bacterium RIFCSPHIGHO2_01_FULL_41_53</name>
    <dbReference type="NCBI Taxonomy" id="1802663"/>
    <lineage>
        <taxon>Bacteria</taxon>
        <taxon>Candidatus Yanofskyibacteriota</taxon>
    </lineage>
</organism>
<dbReference type="EMBL" id="MGJD01000011">
    <property type="protein sequence ID" value="OGN01036.1"/>
    <property type="molecule type" value="Genomic_DNA"/>
</dbReference>
<dbReference type="InterPro" id="IPR001482">
    <property type="entry name" value="T2SS/T4SS_dom"/>
</dbReference>
<evidence type="ECO:0000256" key="1">
    <source>
        <dbReference type="ARBA" id="ARBA00006611"/>
    </source>
</evidence>
<dbReference type="InterPro" id="IPR001789">
    <property type="entry name" value="Sig_transdc_resp-reg_receiver"/>
</dbReference>
<dbReference type="SUPFAM" id="SSF52540">
    <property type="entry name" value="P-loop containing nucleoside triphosphate hydrolases"/>
    <property type="match status" value="1"/>
</dbReference>
<evidence type="ECO:0000313" key="7">
    <source>
        <dbReference type="Proteomes" id="UP000177117"/>
    </source>
</evidence>
<keyword evidence="4" id="KW-0597">Phosphoprotein</keyword>
<dbReference type="GO" id="GO:0005524">
    <property type="term" value="F:ATP binding"/>
    <property type="evidence" value="ECO:0007669"/>
    <property type="project" value="UniProtKB-KW"/>
</dbReference>
<protein>
    <recommendedName>
        <fullName evidence="5">Response regulatory domain-containing protein</fullName>
    </recommendedName>
</protein>
<evidence type="ECO:0000259" key="5">
    <source>
        <dbReference type="PROSITE" id="PS50110"/>
    </source>
</evidence>
<dbReference type="SUPFAM" id="SSF52172">
    <property type="entry name" value="CheY-like"/>
    <property type="match status" value="1"/>
</dbReference>
<comment type="similarity">
    <text evidence="1">Belongs to the GSP E family.</text>
</comment>
<dbReference type="CDD" id="cd00156">
    <property type="entry name" value="REC"/>
    <property type="match status" value="1"/>
</dbReference>
<dbReference type="Gene3D" id="3.40.50.2300">
    <property type="match status" value="1"/>
</dbReference>
<evidence type="ECO:0000256" key="4">
    <source>
        <dbReference type="PROSITE-ProRule" id="PRU00169"/>
    </source>
</evidence>
<dbReference type="SMART" id="SM00448">
    <property type="entry name" value="REC"/>
    <property type="match status" value="1"/>
</dbReference>
<evidence type="ECO:0000256" key="3">
    <source>
        <dbReference type="ARBA" id="ARBA00022840"/>
    </source>
</evidence>
<accession>A0A1F8EM04</accession>
<dbReference type="PANTHER" id="PTHR30258:SF2">
    <property type="entry name" value="COMG OPERON PROTEIN 1"/>
    <property type="match status" value="1"/>
</dbReference>